<dbReference type="PRINTS" id="PR00192">
    <property type="entry name" value="FACTINCAPB"/>
</dbReference>
<feature type="compositionally biased region" description="Basic and acidic residues" evidence="8">
    <location>
        <begin position="283"/>
        <end position="295"/>
    </location>
</feature>
<dbReference type="InterPro" id="IPR043175">
    <property type="entry name" value="CAPZB_N"/>
</dbReference>
<accession>A0A7S4UMP0</accession>
<evidence type="ECO:0000256" key="8">
    <source>
        <dbReference type="SAM" id="MobiDB-lite"/>
    </source>
</evidence>
<dbReference type="InterPro" id="IPR037282">
    <property type="entry name" value="CapZ_alpha/beta"/>
</dbReference>
<evidence type="ECO:0000256" key="6">
    <source>
        <dbReference type="ARBA" id="ARBA00023212"/>
    </source>
</evidence>
<dbReference type="Gene3D" id="3.90.1150.210">
    <property type="entry name" value="F-actin capping protein, beta subunit"/>
    <property type="match status" value="1"/>
</dbReference>
<evidence type="ECO:0000256" key="1">
    <source>
        <dbReference type="ARBA" id="ARBA00004245"/>
    </source>
</evidence>
<dbReference type="InterPro" id="IPR001698">
    <property type="entry name" value="CAPZB"/>
</dbReference>
<proteinExistence type="inferred from homology"/>
<keyword evidence="4 7" id="KW-0963">Cytoplasm</keyword>
<sequence length="301" mass="34134">MSEDDGHHHPPEQSKESLKQTAAALSLIQRLPPQDLEENLDGFAKVAPHLEQSLEAYVTRPLQLKLDTDHNRYFIASTYNADGNTHRSPWSDKYFPPPEDDEAEESLYRPTERLRRLEELSNEVFEAYKTSYYEGGVSSVYLWELDEGFAGAFLIRKELADAPGVSKGSWDSVHVLEIRELPNSNYVEYKLSTSVLLHLESSEQQSGETELGGLVTRQAETRRDVRKGHTHGEDFHLLTIGRMIEEMEISIRQSLDTFYMAKQREVLEAVRSFDPVKPAKAARASEKAAADKEEQAEPAQA</sequence>
<evidence type="ECO:0000256" key="3">
    <source>
        <dbReference type="ARBA" id="ARBA00022467"/>
    </source>
</evidence>
<feature type="compositionally biased region" description="Basic and acidic residues" evidence="8">
    <location>
        <begin position="1"/>
        <end position="18"/>
    </location>
</feature>
<dbReference type="GO" id="GO:0051015">
    <property type="term" value="F:actin filament binding"/>
    <property type="evidence" value="ECO:0007669"/>
    <property type="project" value="TreeGrafter"/>
</dbReference>
<keyword evidence="5 7" id="KW-0009">Actin-binding</keyword>
<protein>
    <recommendedName>
        <fullName evidence="7">F-actin-capping protein subunit beta</fullName>
    </recommendedName>
</protein>
<dbReference type="SUPFAM" id="SSF90096">
    <property type="entry name" value="Subunits of heterodimeric actin filament capping protein Capz"/>
    <property type="match status" value="1"/>
</dbReference>
<evidence type="ECO:0000313" key="9">
    <source>
        <dbReference type="EMBL" id="CAE4561344.1"/>
    </source>
</evidence>
<keyword evidence="6 7" id="KW-0206">Cytoskeleton</keyword>
<name>A0A7S4UMP0_9DINO</name>
<dbReference type="AlphaFoldDB" id="A0A7S4UMP0"/>
<comment type="subcellular location">
    <subcellularLocation>
        <location evidence="1 7">Cytoplasm</location>
        <location evidence="1 7">Cytoskeleton</location>
    </subcellularLocation>
</comment>
<reference evidence="9" key="1">
    <citation type="submission" date="2021-01" db="EMBL/GenBank/DDBJ databases">
        <authorList>
            <person name="Corre E."/>
            <person name="Pelletier E."/>
            <person name="Niang G."/>
            <person name="Scheremetjew M."/>
            <person name="Finn R."/>
            <person name="Kale V."/>
            <person name="Holt S."/>
            <person name="Cochrane G."/>
            <person name="Meng A."/>
            <person name="Brown T."/>
            <person name="Cohen L."/>
        </authorList>
    </citation>
    <scope>NUCLEOTIDE SEQUENCE</scope>
    <source>
        <strain evidence="9">CCMP3105</strain>
    </source>
</reference>
<dbReference type="GO" id="GO:0051016">
    <property type="term" value="P:barbed-end actin filament capping"/>
    <property type="evidence" value="ECO:0007669"/>
    <property type="project" value="UniProtKB-UniRule"/>
</dbReference>
<dbReference type="Gene3D" id="1.20.58.570">
    <property type="match status" value="1"/>
</dbReference>
<evidence type="ECO:0000256" key="4">
    <source>
        <dbReference type="ARBA" id="ARBA00022490"/>
    </source>
</evidence>
<dbReference type="Pfam" id="PF01115">
    <property type="entry name" value="F_actin_cap_B"/>
    <property type="match status" value="1"/>
</dbReference>
<dbReference type="PANTHER" id="PTHR10619:SF0">
    <property type="entry name" value="F-ACTIN-CAPPING PROTEIN SUBUNIT BETA ISOFORMS 1 AND 2"/>
    <property type="match status" value="1"/>
</dbReference>
<organism evidence="9">
    <name type="scientific">Alexandrium monilatum</name>
    <dbReference type="NCBI Taxonomy" id="311494"/>
    <lineage>
        <taxon>Eukaryota</taxon>
        <taxon>Sar</taxon>
        <taxon>Alveolata</taxon>
        <taxon>Dinophyceae</taxon>
        <taxon>Gonyaulacales</taxon>
        <taxon>Pyrocystaceae</taxon>
        <taxon>Alexandrium</taxon>
    </lineage>
</organism>
<comment type="similarity">
    <text evidence="2 7">Belongs to the F-actin-capping protein beta subunit family.</text>
</comment>
<dbReference type="GO" id="GO:0000902">
    <property type="term" value="P:cell morphogenesis"/>
    <property type="evidence" value="ECO:0007669"/>
    <property type="project" value="TreeGrafter"/>
</dbReference>
<comment type="function">
    <text evidence="7">F-actin-capping proteins bind in a Ca(2+)-independent manner to the fast growing ends of actin filaments (barbed end) thereby blocking the exchange of subunits at these ends. Unlike other capping proteins (such as gelsolin and severin), these proteins do not sever actin filaments.</text>
</comment>
<evidence type="ECO:0000256" key="7">
    <source>
        <dbReference type="RuleBase" id="RU365078"/>
    </source>
</evidence>
<evidence type="ECO:0000256" key="2">
    <source>
        <dbReference type="ARBA" id="ARBA00006039"/>
    </source>
</evidence>
<dbReference type="GO" id="GO:0008290">
    <property type="term" value="C:F-actin capping protein complex"/>
    <property type="evidence" value="ECO:0007669"/>
    <property type="project" value="UniProtKB-UniRule"/>
</dbReference>
<dbReference type="EMBL" id="HBNR01001359">
    <property type="protein sequence ID" value="CAE4561344.1"/>
    <property type="molecule type" value="Transcribed_RNA"/>
</dbReference>
<dbReference type="InterPro" id="IPR042276">
    <property type="entry name" value="CapZ_alpha/beta_2"/>
</dbReference>
<feature type="region of interest" description="Disordered" evidence="8">
    <location>
        <begin position="275"/>
        <end position="301"/>
    </location>
</feature>
<feature type="region of interest" description="Disordered" evidence="8">
    <location>
        <begin position="1"/>
        <end position="22"/>
    </location>
</feature>
<dbReference type="PANTHER" id="PTHR10619">
    <property type="entry name" value="F-ACTIN-CAPPING PROTEIN SUBUNIT BETA"/>
    <property type="match status" value="1"/>
</dbReference>
<gene>
    <name evidence="9" type="ORF">AMON00008_LOCUS963</name>
</gene>
<comment type="subunit">
    <text evidence="7">Heterodimer of an alpha and a beta subunit.</text>
</comment>
<keyword evidence="3 7" id="KW-0117">Actin capping</keyword>
<evidence type="ECO:0000256" key="5">
    <source>
        <dbReference type="ARBA" id="ARBA00023203"/>
    </source>
</evidence>